<evidence type="ECO:0000313" key="4">
    <source>
        <dbReference type="Proteomes" id="UP001482520"/>
    </source>
</evidence>
<sequence>MTRTRIRATVPRPIAALAALAAAGLLAGCGGEGGEQATDPAPAPSATAGTTPEPGEVPEQVPEQVEVDAPPAGELDPELTLDGDALVLTTYGSSGCPAEVTAVRALDSDTLEVDVDATVPKGQLCTADLGPNPSPLELSDGVAAADVVDAVVTTVEDTGSSTVLVTLGTGAPAPGE</sequence>
<feature type="signal peptide" evidence="2">
    <location>
        <begin position="1"/>
        <end position="27"/>
    </location>
</feature>
<feature type="region of interest" description="Disordered" evidence="1">
    <location>
        <begin position="28"/>
        <end position="78"/>
    </location>
</feature>
<comment type="caution">
    <text evidence="3">The sequence shown here is derived from an EMBL/GenBank/DDBJ whole genome shotgun (WGS) entry which is preliminary data.</text>
</comment>
<evidence type="ECO:0008006" key="5">
    <source>
        <dbReference type="Google" id="ProtNLM"/>
    </source>
</evidence>
<accession>A0ABV1NT30</accession>
<dbReference type="EMBL" id="JBEGDP010000001">
    <property type="protein sequence ID" value="MEQ7845663.1"/>
    <property type="molecule type" value="Genomic_DNA"/>
</dbReference>
<dbReference type="Proteomes" id="UP001482520">
    <property type="component" value="Unassembled WGS sequence"/>
</dbReference>
<feature type="compositionally biased region" description="Low complexity" evidence="1">
    <location>
        <begin position="37"/>
        <end position="64"/>
    </location>
</feature>
<evidence type="ECO:0000256" key="1">
    <source>
        <dbReference type="SAM" id="MobiDB-lite"/>
    </source>
</evidence>
<keyword evidence="4" id="KW-1185">Reference proteome</keyword>
<dbReference type="PROSITE" id="PS51257">
    <property type="entry name" value="PROKAR_LIPOPROTEIN"/>
    <property type="match status" value="1"/>
</dbReference>
<proteinExistence type="predicted"/>
<gene>
    <name evidence="3" type="ORF">V6R90_00125</name>
</gene>
<evidence type="ECO:0000256" key="2">
    <source>
        <dbReference type="SAM" id="SignalP"/>
    </source>
</evidence>
<protein>
    <recommendedName>
        <fullName evidence="5">DUF5666 domain-containing protein</fullName>
    </recommendedName>
</protein>
<name>A0ABV1NT30_9ACTN</name>
<feature type="chain" id="PRO_5047457961" description="DUF5666 domain-containing protein" evidence="2">
    <location>
        <begin position="28"/>
        <end position="176"/>
    </location>
</feature>
<evidence type="ECO:0000313" key="3">
    <source>
        <dbReference type="EMBL" id="MEQ7845663.1"/>
    </source>
</evidence>
<keyword evidence="2" id="KW-0732">Signal</keyword>
<organism evidence="3 4">
    <name type="scientific">Nocardioides kribbensis</name>
    <dbReference type="NCBI Taxonomy" id="305517"/>
    <lineage>
        <taxon>Bacteria</taxon>
        <taxon>Bacillati</taxon>
        <taxon>Actinomycetota</taxon>
        <taxon>Actinomycetes</taxon>
        <taxon>Propionibacteriales</taxon>
        <taxon>Nocardioidaceae</taxon>
        <taxon>Nocardioides</taxon>
    </lineage>
</organism>
<reference evidence="3 4" key="1">
    <citation type="submission" date="2024-02" db="EMBL/GenBank/DDBJ databases">
        <title>Full genome sequence of Nocardioides kribbensis.</title>
        <authorList>
            <person name="Poletto B.L."/>
            <person name="Silva G."/>
            <person name="Galante D."/>
            <person name="Campos K.R."/>
            <person name="Santos M.B.N."/>
            <person name="Sacchi C.T."/>
        </authorList>
    </citation>
    <scope>NUCLEOTIDE SEQUENCE [LARGE SCALE GENOMIC DNA]</scope>
    <source>
        <strain evidence="3 4">O4R</strain>
    </source>
</reference>
<dbReference type="RefSeq" id="WP_349803365.1">
    <property type="nucleotide sequence ID" value="NZ_JBEGDP010000001.1"/>
</dbReference>